<feature type="transmembrane region" description="Helical" evidence="2">
    <location>
        <begin position="166"/>
        <end position="192"/>
    </location>
</feature>
<name>A0AAE0MWW7_9PEZI</name>
<feature type="region of interest" description="Disordered" evidence="1">
    <location>
        <begin position="122"/>
        <end position="144"/>
    </location>
</feature>
<proteinExistence type="predicted"/>
<gene>
    <name evidence="3" type="ORF">B0H65DRAFT_14210</name>
</gene>
<accession>A0AAE0MWW7</accession>
<sequence>MYYAGFQGCNDDRPQCCPWPVAATSASDAFPATVNLEVEPEIEIEHKRGDNYPQPAHGYRAKFKDCPDDYYSVSGGCCPAGYYFFTSAIGGQTPCWSPLSSAASVPPLTRAVAAYDAITTSGSVNGSDGDGGDDDPNEDDSTPTSAVNNVVFSVHYPVDSHDALSLGAYIGIALGISVTVSATFATILWFWLRRRKQKTARLRRAMQQADNDNYYPGIWDGPSHGSDEQLFQVPAQELTTFGQDGKPTAVDRMASRTGRTNSGYAAQQAQHFQQQTQQSFGFHAVGTHGHNSGGMNNDFTPGFPLAVHVPRRVSSAAAAAGGNSSLPPIPPISSTRSQLPLIKKDENAWGVDSKGGQGHVDSKGRKPKGGLNGRKEEEPLQNAGGASEGAAGSSSSHNGDQQQRQSQHPAAELEGHPVAVPGGHGSGYGLDEVEGNDEPPPEYREF</sequence>
<evidence type="ECO:0000256" key="2">
    <source>
        <dbReference type="SAM" id="Phobius"/>
    </source>
</evidence>
<reference evidence="3" key="1">
    <citation type="journal article" date="2023" name="Mol. Phylogenet. Evol.">
        <title>Genome-scale phylogeny and comparative genomics of the fungal order Sordariales.</title>
        <authorList>
            <person name="Hensen N."/>
            <person name="Bonometti L."/>
            <person name="Westerberg I."/>
            <person name="Brannstrom I.O."/>
            <person name="Guillou S."/>
            <person name="Cros-Aarteil S."/>
            <person name="Calhoun S."/>
            <person name="Haridas S."/>
            <person name="Kuo A."/>
            <person name="Mondo S."/>
            <person name="Pangilinan J."/>
            <person name="Riley R."/>
            <person name="LaButti K."/>
            <person name="Andreopoulos B."/>
            <person name="Lipzen A."/>
            <person name="Chen C."/>
            <person name="Yan M."/>
            <person name="Daum C."/>
            <person name="Ng V."/>
            <person name="Clum A."/>
            <person name="Steindorff A."/>
            <person name="Ohm R.A."/>
            <person name="Martin F."/>
            <person name="Silar P."/>
            <person name="Natvig D.O."/>
            <person name="Lalanne C."/>
            <person name="Gautier V."/>
            <person name="Ament-Velasquez S.L."/>
            <person name="Kruys A."/>
            <person name="Hutchinson M.I."/>
            <person name="Powell A.J."/>
            <person name="Barry K."/>
            <person name="Miller A.N."/>
            <person name="Grigoriev I.V."/>
            <person name="Debuchy R."/>
            <person name="Gladieux P."/>
            <person name="Hiltunen Thoren M."/>
            <person name="Johannesson H."/>
        </authorList>
    </citation>
    <scope>NUCLEOTIDE SEQUENCE</scope>
    <source>
        <strain evidence="3">CBS 560.94</strain>
    </source>
</reference>
<evidence type="ECO:0000313" key="4">
    <source>
        <dbReference type="Proteomes" id="UP001278500"/>
    </source>
</evidence>
<evidence type="ECO:0000256" key="1">
    <source>
        <dbReference type="SAM" id="MobiDB-lite"/>
    </source>
</evidence>
<dbReference type="GeneID" id="87858103"/>
<reference evidence="3" key="2">
    <citation type="submission" date="2023-06" db="EMBL/GenBank/DDBJ databases">
        <authorList>
            <consortium name="Lawrence Berkeley National Laboratory"/>
            <person name="Haridas S."/>
            <person name="Hensen N."/>
            <person name="Bonometti L."/>
            <person name="Westerberg I."/>
            <person name="Brannstrom I.O."/>
            <person name="Guillou S."/>
            <person name="Cros-Aarteil S."/>
            <person name="Calhoun S."/>
            <person name="Kuo A."/>
            <person name="Mondo S."/>
            <person name="Pangilinan J."/>
            <person name="Riley R."/>
            <person name="Labutti K."/>
            <person name="Andreopoulos B."/>
            <person name="Lipzen A."/>
            <person name="Chen C."/>
            <person name="Yanf M."/>
            <person name="Daum C."/>
            <person name="Ng V."/>
            <person name="Clum A."/>
            <person name="Steindorff A."/>
            <person name="Ohm R."/>
            <person name="Martin F."/>
            <person name="Silar P."/>
            <person name="Natvig D."/>
            <person name="Lalanne C."/>
            <person name="Gautier V."/>
            <person name="Ament-Velasquez S.L."/>
            <person name="Kruys A."/>
            <person name="Hutchinson M.I."/>
            <person name="Powell A.J."/>
            <person name="Barry K."/>
            <person name="Miller A.N."/>
            <person name="Grigoriev I.V."/>
            <person name="Debuchy R."/>
            <person name="Gladieux P."/>
            <person name="Thoren M.H."/>
            <person name="Johannesson H."/>
        </authorList>
    </citation>
    <scope>NUCLEOTIDE SEQUENCE</scope>
    <source>
        <strain evidence="3">CBS 560.94</strain>
    </source>
</reference>
<keyword evidence="2" id="KW-1133">Transmembrane helix</keyword>
<dbReference type="EMBL" id="JAUEPP010000001">
    <property type="protein sequence ID" value="KAK3354472.1"/>
    <property type="molecule type" value="Genomic_DNA"/>
</dbReference>
<feature type="region of interest" description="Disordered" evidence="1">
    <location>
        <begin position="345"/>
        <end position="446"/>
    </location>
</feature>
<dbReference type="RefSeq" id="XP_062685850.1">
    <property type="nucleotide sequence ID" value="XM_062820949.1"/>
</dbReference>
<keyword evidence="2" id="KW-0472">Membrane</keyword>
<dbReference type="AlphaFoldDB" id="A0AAE0MWW7"/>
<keyword evidence="2" id="KW-0812">Transmembrane</keyword>
<organism evidence="3 4">
    <name type="scientific">Neurospora tetraspora</name>
    <dbReference type="NCBI Taxonomy" id="94610"/>
    <lineage>
        <taxon>Eukaryota</taxon>
        <taxon>Fungi</taxon>
        <taxon>Dikarya</taxon>
        <taxon>Ascomycota</taxon>
        <taxon>Pezizomycotina</taxon>
        <taxon>Sordariomycetes</taxon>
        <taxon>Sordariomycetidae</taxon>
        <taxon>Sordariales</taxon>
        <taxon>Sordariaceae</taxon>
        <taxon>Neurospora</taxon>
    </lineage>
</organism>
<evidence type="ECO:0000313" key="3">
    <source>
        <dbReference type="EMBL" id="KAK3354472.1"/>
    </source>
</evidence>
<comment type="caution">
    <text evidence="3">The sequence shown here is derived from an EMBL/GenBank/DDBJ whole genome shotgun (WGS) entry which is preliminary data.</text>
</comment>
<feature type="compositionally biased region" description="Acidic residues" evidence="1">
    <location>
        <begin position="130"/>
        <end position="141"/>
    </location>
</feature>
<feature type="compositionally biased region" description="Low complexity" evidence="1">
    <location>
        <begin position="383"/>
        <end position="396"/>
    </location>
</feature>
<protein>
    <submittedName>
        <fullName evidence="3">Uncharacterized protein</fullName>
    </submittedName>
</protein>
<keyword evidence="4" id="KW-1185">Reference proteome</keyword>
<dbReference type="Proteomes" id="UP001278500">
    <property type="component" value="Unassembled WGS sequence"/>
</dbReference>
<feature type="compositionally biased region" description="Polar residues" evidence="1">
    <location>
        <begin position="397"/>
        <end position="408"/>
    </location>
</feature>
<feature type="compositionally biased region" description="Acidic residues" evidence="1">
    <location>
        <begin position="431"/>
        <end position="440"/>
    </location>
</feature>